<comment type="caution">
    <text evidence="2">The sequence shown here is derived from an EMBL/GenBank/DDBJ whole genome shotgun (WGS) entry which is preliminary data.</text>
</comment>
<feature type="region of interest" description="Disordered" evidence="1">
    <location>
        <begin position="86"/>
        <end position="200"/>
    </location>
</feature>
<dbReference type="EMBL" id="JAUCMX010000026">
    <property type="protein sequence ID" value="KAK3509830.1"/>
    <property type="molecule type" value="Genomic_DNA"/>
</dbReference>
<name>A0AAE0PXX9_9TELE</name>
<feature type="compositionally biased region" description="Basic residues" evidence="1">
    <location>
        <begin position="173"/>
        <end position="188"/>
    </location>
</feature>
<accession>A0AAE0PXX9</accession>
<dbReference type="AlphaFoldDB" id="A0AAE0PXX9"/>
<dbReference type="Proteomes" id="UP001274896">
    <property type="component" value="Unassembled WGS sequence"/>
</dbReference>
<keyword evidence="3" id="KW-1185">Reference proteome</keyword>
<sequence>MIGKVVGHENISASRMNSAIVVFLNDVEKVRKLTQNGIVVNNETILVSPLSSPAKKVMLCNVPPFISDEAFGKELSRYGRMVSPIKKIPLGSPEKPRTAEPAAAEPRSARPDRKKQWSTEKSSVGSGAVLEPPALTEAGTEVQGDRMETPDTTPVQGDGGDVDMVYEPVFKVPNKRKKQGKGQGKKQARKETKVEERESDSDDCISDSVLTFDSQEELINVVYSAEDIKEFLRNTKWQKNVALEEFFPDRKQFIHDVKFFRREGAFIHVEIFRLKKLITRYTLNITRDIVRSLKALEIEIVELQRLEATGNRGHIEALKKSGDLLSEPTEIRKQTVSFYSKLYSSEWSGAQVVEDSTLAGLPKLSEQVAREMDRELSLEELHEALQRMEHGRLSGLLAEFYKAFRAVIGQDVLDVPTGQYTERLLGLKTGLIFLDQEKAFDRVEHEYLWKVLEAFEFNPGFIGMIKVLSCAKVNWAKSEAILVGEWGGERPTLPGGLVWEKDGFKYLGVYLGNNGFLNKNWEGTVEHVKGRLSKWKWLVPRMSYRGRTLVINNLAALFLWHKLVCVDPPPNLLASIQALLVDFFWDGLYWIPQSVLHLPKEEGGQGLVQLASRTAAFHLQFLQRLLTGRKDLIWRPVAHGLLHKVRGLGLDRTLFLMDTKTLDVSGLLSFYHGLFKIWNCFRKQNKGCGTLHWLLEEPMIHGGHLDISGVTAPALSRALISSRVVTLRELVNIAGTDLSRAEDLAARLGLRSLRVVNQLLRRWRTVLISKECVQLMDYQISETKPAEEGSFPQLDIAPDLDGSEGPLLECWGVREMDFGSVSGKLLYRACVKVLNKKKLSGRVDTPWRSVLGFNGDIKPEWTHSLTRRGMDYTRHLNVCCGIWLQDVSSKSFKPQHKKKIK</sequence>
<evidence type="ECO:0000313" key="2">
    <source>
        <dbReference type="EMBL" id="KAK3509830.1"/>
    </source>
</evidence>
<evidence type="ECO:0000256" key="1">
    <source>
        <dbReference type="SAM" id="MobiDB-lite"/>
    </source>
</evidence>
<evidence type="ECO:0000313" key="3">
    <source>
        <dbReference type="Proteomes" id="UP001274896"/>
    </source>
</evidence>
<proteinExistence type="predicted"/>
<dbReference type="PANTHER" id="PTHR19446">
    <property type="entry name" value="REVERSE TRANSCRIPTASES"/>
    <property type="match status" value="1"/>
</dbReference>
<reference evidence="2" key="1">
    <citation type="submission" date="2023-06" db="EMBL/GenBank/DDBJ databases">
        <title>Male Hemibagrus guttatus genome.</title>
        <authorList>
            <person name="Bian C."/>
        </authorList>
    </citation>
    <scope>NUCLEOTIDE SEQUENCE</scope>
    <source>
        <strain evidence="2">Male_cb2023</strain>
        <tissue evidence="2">Muscle</tissue>
    </source>
</reference>
<protein>
    <submittedName>
        <fullName evidence="2">Uncharacterized protein</fullName>
    </submittedName>
</protein>
<gene>
    <name evidence="2" type="ORF">QTP70_012765</name>
</gene>
<feature type="compositionally biased region" description="Basic and acidic residues" evidence="1">
    <location>
        <begin position="107"/>
        <end position="118"/>
    </location>
</feature>
<organism evidence="2 3">
    <name type="scientific">Hemibagrus guttatus</name>
    <dbReference type="NCBI Taxonomy" id="175788"/>
    <lineage>
        <taxon>Eukaryota</taxon>
        <taxon>Metazoa</taxon>
        <taxon>Chordata</taxon>
        <taxon>Craniata</taxon>
        <taxon>Vertebrata</taxon>
        <taxon>Euteleostomi</taxon>
        <taxon>Actinopterygii</taxon>
        <taxon>Neopterygii</taxon>
        <taxon>Teleostei</taxon>
        <taxon>Ostariophysi</taxon>
        <taxon>Siluriformes</taxon>
        <taxon>Bagridae</taxon>
        <taxon>Hemibagrus</taxon>
    </lineage>
</organism>